<protein>
    <submittedName>
        <fullName evidence="1">Uncharacterized protein</fullName>
    </submittedName>
</protein>
<dbReference type="InterPro" id="IPR013783">
    <property type="entry name" value="Ig-like_fold"/>
</dbReference>
<evidence type="ECO:0000313" key="2">
    <source>
        <dbReference type="Proteomes" id="UP000030364"/>
    </source>
</evidence>
<dbReference type="Gene3D" id="2.60.40.10">
    <property type="entry name" value="Immunoglobulins"/>
    <property type="match status" value="1"/>
</dbReference>
<accession>A0A0A2WST5</accession>
<name>A0A0A2WST5_THEFI</name>
<dbReference type="STRING" id="276.THFILI_06600"/>
<dbReference type="AlphaFoldDB" id="A0A0A2WST5"/>
<keyword evidence="2" id="KW-1185">Reference proteome</keyword>
<organism evidence="1 2">
    <name type="scientific">Thermus filiformis</name>
    <dbReference type="NCBI Taxonomy" id="276"/>
    <lineage>
        <taxon>Bacteria</taxon>
        <taxon>Thermotogati</taxon>
        <taxon>Deinococcota</taxon>
        <taxon>Deinococci</taxon>
        <taxon>Thermales</taxon>
        <taxon>Thermaceae</taxon>
        <taxon>Thermus</taxon>
    </lineage>
</organism>
<dbReference type="EMBL" id="JPSL02000039">
    <property type="protein sequence ID" value="KGQ22893.2"/>
    <property type="molecule type" value="Genomic_DNA"/>
</dbReference>
<sequence length="585" mass="61693">MYNLSADLLVYEGSTLLERRVLTPANPSATLSLSPGRTYDFELSVKADPGDNQPKEVAWVRESRNITGDTTIPLRPRAIATGVMLVTYTPLREGKATEVELWIDTPIGPLPSKSFPLDDLGDPAYAVVSGSATVEAGSKLGARVAAAPGSAGTQVALRVSLQAMGSDHTLQTLTDELTLSVLNRLPSDDGQTFGGSVANLGPGVLPAPLEIHALSDSLGPWGTLQPDASFTIGLKPGADLEDHLAPLVFEPLSCTWTDTPEDTNFVPVDFEAGTYDLLLVNDPSLAYQPGYKMGALVYMDRPLSARGNCTDPYYGITYAFDFNLQAGWNIWVIEFTSSNSLSYSGTPFSGSTPSGLNWYLSPEPTPPGFTISLNPTSLTVQQGQSGTTTLTITPQNGFTGEVTLALERQDGTPAPSGITLSPTSVTVSGSSPVTQVLTLSVGAGVTTGTYNLRVKATSGSLVSTANLTLYVTSGGGGSGANVGVSADFSPPWGWISYPGWGESLPAGTPVNIRGWARDNQALASVEVYVNFQPLAGVVITQYAPGDWGWSVPWTPSTPGRNRIDLVVKDQGGNSYAYSIWVNVQQ</sequence>
<proteinExistence type="predicted"/>
<evidence type="ECO:0000313" key="1">
    <source>
        <dbReference type="EMBL" id="KGQ22893.2"/>
    </source>
</evidence>
<reference evidence="1 2" key="1">
    <citation type="journal article" date="2015" name="Genome Announc.">
        <title>Draft Genome Sequence of the Thermophile Thermus filiformis ATCC 43280, Producer of Carotenoid-(Di)glucoside-Branched Fatty Acid (Di)esters and Source of Hyperthermostable Enzymes of Biotechnological Interest.</title>
        <authorList>
            <person name="Mandelli F."/>
            <person name="Oliveira Ramires B."/>
            <person name="Couger M.B."/>
            <person name="Paixao D.A."/>
            <person name="Camilo C.M."/>
            <person name="Polikarpov I."/>
            <person name="Prade R."/>
            <person name="Riano-Pachon D.M."/>
            <person name="Squina F.M."/>
        </authorList>
    </citation>
    <scope>NUCLEOTIDE SEQUENCE [LARGE SCALE GENOMIC DNA]</scope>
    <source>
        <strain evidence="1 2">ATCC 43280</strain>
    </source>
</reference>
<comment type="caution">
    <text evidence="1">The sequence shown here is derived from an EMBL/GenBank/DDBJ whole genome shotgun (WGS) entry which is preliminary data.</text>
</comment>
<dbReference type="Proteomes" id="UP000030364">
    <property type="component" value="Unassembled WGS sequence"/>
</dbReference>
<gene>
    <name evidence="1" type="ORF">THFILI_06600</name>
</gene>